<feature type="compositionally biased region" description="Low complexity" evidence="1">
    <location>
        <begin position="198"/>
        <end position="207"/>
    </location>
</feature>
<dbReference type="InterPro" id="IPR000072">
    <property type="entry name" value="PDGF/VEGF_dom"/>
</dbReference>
<accession>A0A7R8UG57</accession>
<dbReference type="PANTHER" id="PTHR21719">
    <property type="entry name" value="FI06402P-RELATED"/>
    <property type="match status" value="1"/>
</dbReference>
<feature type="compositionally biased region" description="Basic residues" evidence="1">
    <location>
        <begin position="186"/>
        <end position="196"/>
    </location>
</feature>
<feature type="region of interest" description="Disordered" evidence="1">
    <location>
        <begin position="111"/>
        <end position="224"/>
    </location>
</feature>
<dbReference type="GO" id="GO:0035099">
    <property type="term" value="P:hemocyte migration"/>
    <property type="evidence" value="ECO:0007669"/>
    <property type="project" value="TreeGrafter"/>
</dbReference>
<dbReference type="Proteomes" id="UP000594454">
    <property type="component" value="Chromosome 1"/>
</dbReference>
<feature type="compositionally biased region" description="Basic residues" evidence="1">
    <location>
        <begin position="116"/>
        <end position="129"/>
    </location>
</feature>
<dbReference type="OrthoDB" id="6370328at2759"/>
<dbReference type="PROSITE" id="PS50278">
    <property type="entry name" value="PDGF_2"/>
    <property type="match status" value="1"/>
</dbReference>
<gene>
    <name evidence="3" type="ORF">HERILL_LOCUS2635</name>
</gene>
<feature type="compositionally biased region" description="Polar residues" evidence="1">
    <location>
        <begin position="256"/>
        <end position="265"/>
    </location>
</feature>
<reference evidence="3 4" key="1">
    <citation type="submission" date="2020-11" db="EMBL/GenBank/DDBJ databases">
        <authorList>
            <person name="Wallbank WR R."/>
            <person name="Pardo Diaz C."/>
            <person name="Kozak K."/>
            <person name="Martin S."/>
            <person name="Jiggins C."/>
            <person name="Moest M."/>
            <person name="Warren A I."/>
            <person name="Generalovic N T."/>
            <person name="Byers J.R.P. K."/>
            <person name="Montejo-Kovacevich G."/>
            <person name="Yen C E."/>
        </authorList>
    </citation>
    <scope>NUCLEOTIDE SEQUENCE [LARGE SCALE GENOMIC DNA]</scope>
</reference>
<name>A0A7R8UG57_HERIL</name>
<evidence type="ECO:0000259" key="2">
    <source>
        <dbReference type="PROSITE" id="PS50278"/>
    </source>
</evidence>
<dbReference type="SUPFAM" id="SSF57501">
    <property type="entry name" value="Cystine-knot cytokines"/>
    <property type="match status" value="1"/>
</dbReference>
<feature type="compositionally biased region" description="Polar residues" evidence="1">
    <location>
        <begin position="131"/>
        <end position="153"/>
    </location>
</feature>
<dbReference type="GO" id="GO:0016020">
    <property type="term" value="C:membrane"/>
    <property type="evidence" value="ECO:0007669"/>
    <property type="project" value="InterPro"/>
</dbReference>
<feature type="compositionally biased region" description="Acidic residues" evidence="1">
    <location>
        <begin position="291"/>
        <end position="321"/>
    </location>
</feature>
<keyword evidence="4" id="KW-1185">Reference proteome</keyword>
<dbReference type="Gene3D" id="2.10.90.10">
    <property type="entry name" value="Cystine-knot cytokines"/>
    <property type="match status" value="1"/>
</dbReference>
<evidence type="ECO:0000313" key="4">
    <source>
        <dbReference type="Proteomes" id="UP000594454"/>
    </source>
</evidence>
<dbReference type="GO" id="GO:0008083">
    <property type="term" value="F:growth factor activity"/>
    <property type="evidence" value="ECO:0007669"/>
    <property type="project" value="InterPro"/>
</dbReference>
<dbReference type="AlphaFoldDB" id="A0A7R8UG57"/>
<evidence type="ECO:0000256" key="1">
    <source>
        <dbReference type="SAM" id="MobiDB-lite"/>
    </source>
</evidence>
<sequence>MYPVGRTLKGDIDCTCKKFEAHLIQKNHIVWQYRTMSCPRRNHHLLLFYCLFVLVHVQQTVNSLQNGYHRRPVDTHHRYGHNPLPPRYFEEGVKVENPRRGDHMINGASEEQQEHHYRHQHYRQLHHRQQPSASINSLGSDELQGSHSVSPSQKKLHLRSKSRRIVEAVHAFQASSTPRPASLHGHNPHNRYHPHHQPPQSHQTPYHPMHHQTPRPRPDNSLESRRKSLPWAVNRHRGSSVINGFATASPPITKAIPTTSHSVPSLTYPKGGSEGASPQRKHSHSKHLDATEDDDNDSYDDDYYDYEEDNGNDDDNEDDDDNGHANEYANAYGGMDAGFDAHGYAEPTKSAVEGFATNDENSSYALHENTMDYDDYSFLADEPIDELGSLTEQKWRNFSTREGVEKMAKAENPNIAAARHLELVKKEGLCKYPHPKVIRISNNTSKRFIPHFTVLHRCGDDTGCCWPDTKTCVVKTSVPVVLYFYVIPMEQTRSVIEALTLVNHTECHCIDRPQVRAINSASLSHVTPSPERSRHRCVKYFDLDESDPDYIRCDCIGRDAERREACQRLSRGEEGFMLQDQRCVYQGVCKPPTCEYGQYNRTIGRCPSKDYKIEAAGKVLGSLKSSTV</sequence>
<dbReference type="InParanoid" id="A0A7R8UG57"/>
<dbReference type="EMBL" id="LR899009">
    <property type="protein sequence ID" value="CAD7079417.1"/>
    <property type="molecule type" value="Genomic_DNA"/>
</dbReference>
<dbReference type="PANTHER" id="PTHR21719:SF1">
    <property type="entry name" value="FI06402P-RELATED"/>
    <property type="match status" value="1"/>
</dbReference>
<feature type="compositionally biased region" description="Basic residues" evidence="1">
    <location>
        <begin position="154"/>
        <end position="163"/>
    </location>
</feature>
<feature type="region of interest" description="Disordered" evidence="1">
    <location>
        <begin position="242"/>
        <end position="329"/>
    </location>
</feature>
<organism evidence="3 4">
    <name type="scientific">Hermetia illucens</name>
    <name type="common">Black soldier fly</name>
    <dbReference type="NCBI Taxonomy" id="343691"/>
    <lineage>
        <taxon>Eukaryota</taxon>
        <taxon>Metazoa</taxon>
        <taxon>Ecdysozoa</taxon>
        <taxon>Arthropoda</taxon>
        <taxon>Hexapoda</taxon>
        <taxon>Insecta</taxon>
        <taxon>Pterygota</taxon>
        <taxon>Neoptera</taxon>
        <taxon>Endopterygota</taxon>
        <taxon>Diptera</taxon>
        <taxon>Brachycera</taxon>
        <taxon>Stratiomyomorpha</taxon>
        <taxon>Stratiomyidae</taxon>
        <taxon>Hermetiinae</taxon>
        <taxon>Hermetia</taxon>
    </lineage>
</organism>
<protein>
    <recommendedName>
        <fullName evidence="2">Platelet-derived growth factor (PDGF) family profile domain-containing protein</fullName>
    </recommendedName>
</protein>
<feature type="domain" description="Platelet-derived growth factor (PDGF) family profile" evidence="2">
    <location>
        <begin position="442"/>
        <end position="514"/>
    </location>
</feature>
<evidence type="ECO:0000313" key="3">
    <source>
        <dbReference type="EMBL" id="CAD7079417.1"/>
    </source>
</evidence>
<proteinExistence type="predicted"/>
<dbReference type="InterPro" id="IPR029034">
    <property type="entry name" value="Cystine-knot_cytokine"/>
</dbReference>